<dbReference type="GO" id="GO:0055085">
    <property type="term" value="P:transmembrane transport"/>
    <property type="evidence" value="ECO:0007669"/>
    <property type="project" value="InterPro"/>
</dbReference>
<dbReference type="CDD" id="cd13604">
    <property type="entry name" value="PBP2_TRAP_ketoacid_lactate_like"/>
    <property type="match status" value="1"/>
</dbReference>
<dbReference type="InterPro" id="IPR038404">
    <property type="entry name" value="TRAP_DctP_sf"/>
</dbReference>
<accession>A0A917C4N5</accession>
<reference evidence="5" key="2">
    <citation type="submission" date="2020-09" db="EMBL/GenBank/DDBJ databases">
        <authorList>
            <person name="Sun Q."/>
            <person name="Zhou Y."/>
        </authorList>
    </citation>
    <scope>NUCLEOTIDE SEQUENCE</scope>
    <source>
        <strain evidence="5">CGMCC 1.15254</strain>
    </source>
</reference>
<feature type="signal peptide" evidence="4">
    <location>
        <begin position="1"/>
        <end position="28"/>
    </location>
</feature>
<dbReference type="GO" id="GO:0046872">
    <property type="term" value="F:metal ion binding"/>
    <property type="evidence" value="ECO:0007669"/>
    <property type="project" value="UniProtKB-KW"/>
</dbReference>
<dbReference type="InterPro" id="IPR026289">
    <property type="entry name" value="SBP_TakP-like"/>
</dbReference>
<feature type="binding site" evidence="2">
    <location>
        <position position="177"/>
    </location>
    <ligand>
        <name>substrate</name>
    </ligand>
</feature>
<feature type="chain" id="PRO_5037111685" evidence="4">
    <location>
        <begin position="29"/>
        <end position="364"/>
    </location>
</feature>
<keyword evidence="6" id="KW-1185">Reference proteome</keyword>
<dbReference type="PROSITE" id="PS51318">
    <property type="entry name" value="TAT"/>
    <property type="match status" value="1"/>
</dbReference>
<dbReference type="InterPro" id="IPR018389">
    <property type="entry name" value="DctP_fam"/>
</dbReference>
<keyword evidence="1 4" id="KW-0732">Signal</keyword>
<reference evidence="5" key="1">
    <citation type="journal article" date="2014" name="Int. J. Syst. Evol. Microbiol.">
        <title>Complete genome sequence of Corynebacterium casei LMG S-19264T (=DSM 44701T), isolated from a smear-ripened cheese.</title>
        <authorList>
            <consortium name="US DOE Joint Genome Institute (JGI-PGF)"/>
            <person name="Walter F."/>
            <person name="Albersmeier A."/>
            <person name="Kalinowski J."/>
            <person name="Ruckert C."/>
        </authorList>
    </citation>
    <scope>NUCLEOTIDE SEQUENCE</scope>
    <source>
        <strain evidence="5">CGMCC 1.15254</strain>
    </source>
</reference>
<protein>
    <submittedName>
        <fullName evidence="5">C4-dicarboxylate ABC transporter</fullName>
    </submittedName>
</protein>
<evidence type="ECO:0000256" key="4">
    <source>
        <dbReference type="SAM" id="SignalP"/>
    </source>
</evidence>
<dbReference type="InterPro" id="IPR006311">
    <property type="entry name" value="TAT_signal"/>
</dbReference>
<gene>
    <name evidence="5" type="ORF">GCM10011332_25810</name>
</gene>
<name>A0A917C4N5_9PROT</name>
<dbReference type="GO" id="GO:0031317">
    <property type="term" value="C:tripartite ATP-independent periplasmic transporter complex"/>
    <property type="evidence" value="ECO:0007669"/>
    <property type="project" value="InterPro"/>
</dbReference>
<dbReference type="Proteomes" id="UP000632498">
    <property type="component" value="Unassembled WGS sequence"/>
</dbReference>
<feature type="binding site" evidence="2">
    <location>
        <position position="156"/>
    </location>
    <ligand>
        <name>substrate</name>
    </ligand>
</feature>
<sequence>MKRRDFLAGAASGVAVGAAAAVSSPAIASGKRTLKMVTTWPKNFPGLGTGAARAAKRITDMTDGQLTVKLFAAGELVPALEAFDAVSSGTADMYHGAEYYWQGKHKAFNFFTAVPFGLTAGEMDAWIHHAGGQELWDELAAGFNVKPFACGNTGVQMGGWFNKEINTVEDLKGLKIRMPGLGGEVLRKLGAAAITLPGGEIFPSLQSGAIDATEWVGPWNDLAFGFYKTTKFYYYPGFHEPGSTLSCGVNLDVWKSLSPMHQEIVRNATMAENNYMMAEFNARNGDSLDVLLNKHGVQLRKFSDDVMTKIGEASGEVMREVAASDEMTGKVFKHFADFRKKAMRWSDMSENAYWDSRRLPFKYD</sequence>
<keyword evidence="3" id="KW-0479">Metal-binding</keyword>
<dbReference type="PANTHER" id="PTHR33376:SF5">
    <property type="entry name" value="EXTRACYTOPLASMIC SOLUTE RECEPTOR PROTEIN"/>
    <property type="match status" value="1"/>
</dbReference>
<feature type="binding site" evidence="3">
    <location>
        <position position="214"/>
    </location>
    <ligand>
        <name>substrate</name>
    </ligand>
</feature>
<dbReference type="Pfam" id="PF03480">
    <property type="entry name" value="DctP"/>
    <property type="match status" value="1"/>
</dbReference>
<dbReference type="Gene3D" id="3.40.190.10">
    <property type="entry name" value="Periplasmic binding protein-like II"/>
    <property type="match status" value="1"/>
</dbReference>
<proteinExistence type="predicted"/>
<evidence type="ECO:0000313" key="6">
    <source>
        <dbReference type="Proteomes" id="UP000632498"/>
    </source>
</evidence>
<evidence type="ECO:0000313" key="5">
    <source>
        <dbReference type="EMBL" id="GGF70666.1"/>
    </source>
</evidence>
<organism evidence="5 6">
    <name type="scientific">Terasakiella brassicae</name>
    <dbReference type="NCBI Taxonomy" id="1634917"/>
    <lineage>
        <taxon>Bacteria</taxon>
        <taxon>Pseudomonadati</taxon>
        <taxon>Pseudomonadota</taxon>
        <taxon>Alphaproteobacteria</taxon>
        <taxon>Rhodospirillales</taxon>
        <taxon>Terasakiellaceae</taxon>
        <taxon>Terasakiella</taxon>
    </lineage>
</organism>
<dbReference type="PANTHER" id="PTHR33376">
    <property type="match status" value="1"/>
</dbReference>
<dbReference type="SUPFAM" id="SSF53850">
    <property type="entry name" value="Periplasmic binding protein-like II"/>
    <property type="match status" value="1"/>
</dbReference>
<evidence type="ECO:0000256" key="2">
    <source>
        <dbReference type="PIRSR" id="PIRSR039026-1"/>
    </source>
</evidence>
<evidence type="ECO:0000256" key="1">
    <source>
        <dbReference type="ARBA" id="ARBA00022729"/>
    </source>
</evidence>
<feature type="binding site" evidence="3">
    <location>
        <position position="215"/>
    </location>
    <ligand>
        <name>Na(+)</name>
        <dbReference type="ChEBI" id="CHEBI:29101"/>
    </ligand>
</feature>
<dbReference type="EMBL" id="BMHV01000020">
    <property type="protein sequence ID" value="GGF70666.1"/>
    <property type="molecule type" value="Genomic_DNA"/>
</dbReference>
<dbReference type="AlphaFoldDB" id="A0A917C4N5"/>
<feature type="binding site" evidence="3">
    <location>
        <position position="240"/>
    </location>
    <ligand>
        <name>substrate</name>
    </ligand>
</feature>
<dbReference type="NCBIfam" id="NF037995">
    <property type="entry name" value="TRAP_S1"/>
    <property type="match status" value="1"/>
</dbReference>
<dbReference type="PIRSF" id="PIRSF039026">
    <property type="entry name" value="SiaP"/>
    <property type="match status" value="1"/>
</dbReference>
<comment type="caution">
    <text evidence="5">The sequence shown here is derived from an EMBL/GenBank/DDBJ whole genome shotgun (WGS) entry which is preliminary data.</text>
</comment>
<dbReference type="Gene3D" id="3.40.190.170">
    <property type="entry name" value="Bacterial extracellular solute-binding protein, family 7"/>
    <property type="match status" value="1"/>
</dbReference>
<evidence type="ECO:0000256" key="3">
    <source>
        <dbReference type="PIRSR" id="PIRSR039026-2"/>
    </source>
</evidence>
<dbReference type="RefSeq" id="WP_188665974.1">
    <property type="nucleotide sequence ID" value="NZ_BMHV01000020.1"/>
</dbReference>